<evidence type="ECO:0000256" key="1">
    <source>
        <dbReference type="SAM" id="MobiDB-lite"/>
    </source>
</evidence>
<accession>A0A8J8NYF6</accession>
<keyword evidence="3" id="KW-1185">Reference proteome</keyword>
<name>A0A8J8NYF6_HALGN</name>
<feature type="compositionally biased region" description="Acidic residues" evidence="1">
    <location>
        <begin position="187"/>
        <end position="206"/>
    </location>
</feature>
<feature type="region of interest" description="Disordered" evidence="1">
    <location>
        <begin position="182"/>
        <end position="206"/>
    </location>
</feature>
<proteinExistence type="predicted"/>
<dbReference type="EMBL" id="RRYP01002705">
    <property type="protein sequence ID" value="TNV84502.1"/>
    <property type="molecule type" value="Genomic_DNA"/>
</dbReference>
<evidence type="ECO:0000313" key="3">
    <source>
        <dbReference type="Proteomes" id="UP000785679"/>
    </source>
</evidence>
<dbReference type="Proteomes" id="UP000785679">
    <property type="component" value="Unassembled WGS sequence"/>
</dbReference>
<gene>
    <name evidence="2" type="ORF">FGO68_gene10024</name>
</gene>
<reference evidence="2" key="1">
    <citation type="submission" date="2019-06" db="EMBL/GenBank/DDBJ databases">
        <authorList>
            <person name="Zheng W."/>
        </authorList>
    </citation>
    <scope>NUCLEOTIDE SEQUENCE</scope>
    <source>
        <strain evidence="2">QDHG01</strain>
    </source>
</reference>
<sequence>MIRMPSEIQDSVQNMQDFQNEDPLIWQKYSIKLLPRQHIITKQRIIQSAKKVGVRAPQSRVDPNLKLAVGMQYTDAVDTISENNHVLESCRSYESDLPASLYDLTSHKHLFTGQSWKLPDIPERLSTDNDFDSPQRRDWRTMHQRECAYDLPPDPIDIDAFVDEGMPEGEIQRREMMRVAQQVPTDSDIDEEVRGEPSGIDDDDEIDAGVTTVTSQLQSQRQMVSQMQQPGYIDFVIIENYEDDFDRL</sequence>
<organism evidence="2 3">
    <name type="scientific">Halteria grandinella</name>
    <dbReference type="NCBI Taxonomy" id="5974"/>
    <lineage>
        <taxon>Eukaryota</taxon>
        <taxon>Sar</taxon>
        <taxon>Alveolata</taxon>
        <taxon>Ciliophora</taxon>
        <taxon>Intramacronucleata</taxon>
        <taxon>Spirotrichea</taxon>
        <taxon>Stichotrichia</taxon>
        <taxon>Sporadotrichida</taxon>
        <taxon>Halteriidae</taxon>
        <taxon>Halteria</taxon>
    </lineage>
</organism>
<protein>
    <submittedName>
        <fullName evidence="2">Uncharacterized protein</fullName>
    </submittedName>
</protein>
<dbReference type="AlphaFoldDB" id="A0A8J8NYF6"/>
<evidence type="ECO:0000313" key="2">
    <source>
        <dbReference type="EMBL" id="TNV84502.1"/>
    </source>
</evidence>
<comment type="caution">
    <text evidence="2">The sequence shown here is derived from an EMBL/GenBank/DDBJ whole genome shotgun (WGS) entry which is preliminary data.</text>
</comment>